<dbReference type="Proteomes" id="UP001153076">
    <property type="component" value="Unassembled WGS sequence"/>
</dbReference>
<evidence type="ECO:0000313" key="2">
    <source>
        <dbReference type="Proteomes" id="UP001153076"/>
    </source>
</evidence>
<comment type="caution">
    <text evidence="1">The sequence shown here is derived from an EMBL/GenBank/DDBJ whole genome shotgun (WGS) entry which is preliminary data.</text>
</comment>
<reference evidence="1" key="1">
    <citation type="submission" date="2022-04" db="EMBL/GenBank/DDBJ databases">
        <title>Carnegiea gigantea Genome sequencing and assembly v2.</title>
        <authorList>
            <person name="Copetti D."/>
            <person name="Sanderson M.J."/>
            <person name="Burquez A."/>
            <person name="Wojciechowski M.F."/>
        </authorList>
    </citation>
    <scope>NUCLEOTIDE SEQUENCE</scope>
    <source>
        <strain evidence="1">SGP5-SGP5p</strain>
        <tissue evidence="1">Aerial part</tissue>
    </source>
</reference>
<organism evidence="1 2">
    <name type="scientific">Carnegiea gigantea</name>
    <dbReference type="NCBI Taxonomy" id="171969"/>
    <lineage>
        <taxon>Eukaryota</taxon>
        <taxon>Viridiplantae</taxon>
        <taxon>Streptophyta</taxon>
        <taxon>Embryophyta</taxon>
        <taxon>Tracheophyta</taxon>
        <taxon>Spermatophyta</taxon>
        <taxon>Magnoliopsida</taxon>
        <taxon>eudicotyledons</taxon>
        <taxon>Gunneridae</taxon>
        <taxon>Pentapetalae</taxon>
        <taxon>Caryophyllales</taxon>
        <taxon>Cactineae</taxon>
        <taxon>Cactaceae</taxon>
        <taxon>Cactoideae</taxon>
        <taxon>Echinocereeae</taxon>
        <taxon>Carnegiea</taxon>
    </lineage>
</organism>
<protein>
    <submittedName>
        <fullName evidence="1">Uncharacterized protein</fullName>
    </submittedName>
</protein>
<dbReference type="AlphaFoldDB" id="A0A9Q1JWR2"/>
<gene>
    <name evidence="1" type="ORF">Cgig2_021903</name>
</gene>
<accession>A0A9Q1JWR2</accession>
<dbReference type="EMBL" id="JAKOGI010000610">
    <property type="protein sequence ID" value="KAJ8432369.1"/>
    <property type="molecule type" value="Genomic_DNA"/>
</dbReference>
<proteinExistence type="predicted"/>
<name>A0A9Q1JWR2_9CARY</name>
<evidence type="ECO:0000313" key="1">
    <source>
        <dbReference type="EMBL" id="KAJ8432369.1"/>
    </source>
</evidence>
<sequence length="208" mass="22785">MDNPDAVVHKCANYEAFQCQHETVTIATIKGNLECRAFLTPLSVRYSPLPVGPTGEGLPPVALPKRLLISAAAYYELPELPQAIFYAMLLNEAEKLGVLHGPRLRSLEVAVTELRRGAFESWIWLFGDRVYEARFHLKSSLDEGARAGRQGETSSGGAADDVAPEDGLATRSLGNSLACHPPPVFPYKYIVLLPYGWLLSSFAEEAIQ</sequence>
<keyword evidence="2" id="KW-1185">Reference proteome</keyword>